<evidence type="ECO:0000313" key="3">
    <source>
        <dbReference type="EMBL" id="MCM4083916.1"/>
    </source>
</evidence>
<dbReference type="InterPro" id="IPR010982">
    <property type="entry name" value="Lambda_DNA-bd_dom_sf"/>
</dbReference>
<protein>
    <submittedName>
        <fullName evidence="3">Helix-turn-helix domain-containing protein</fullName>
    </submittedName>
</protein>
<name>A0ABT0YCW9_9ACTN</name>
<evidence type="ECO:0000256" key="1">
    <source>
        <dbReference type="SAM" id="MobiDB-lite"/>
    </source>
</evidence>
<reference evidence="3 4" key="1">
    <citation type="submission" date="2022-06" db="EMBL/GenBank/DDBJ databases">
        <title>Actinoplanes abujensis sp. nov., isolated from Nigerian arid soil.</title>
        <authorList>
            <person name="Ding P."/>
        </authorList>
    </citation>
    <scope>NUCLEOTIDE SEQUENCE [LARGE SCALE GENOMIC DNA]</scope>
    <source>
        <strain evidence="4">TRM88002</strain>
    </source>
</reference>
<dbReference type="RefSeq" id="WP_251803684.1">
    <property type="nucleotide sequence ID" value="NZ_JAMQOL010000068.1"/>
</dbReference>
<evidence type="ECO:0000313" key="4">
    <source>
        <dbReference type="Proteomes" id="UP001523216"/>
    </source>
</evidence>
<dbReference type="Gene3D" id="1.10.260.40">
    <property type="entry name" value="lambda repressor-like DNA-binding domains"/>
    <property type="match status" value="1"/>
</dbReference>
<sequence length="149" mass="16737">MKTTTTPLADRATTKDVLNRCDEPALMDADRTVSRAIHANPKPNWKGGDAGMEPADVADSDSEESFTYGRRLRRARLAKQWSQLQLAYRMRDIGAEHRGAATLHSLLIMISKWENDRKRPTQYSLHLIAAALEIDVTSLGLPVDQDFVF</sequence>
<comment type="caution">
    <text evidence="3">The sequence shown here is derived from an EMBL/GenBank/DDBJ whole genome shotgun (WGS) entry which is preliminary data.</text>
</comment>
<accession>A0ABT0YCW9</accession>
<dbReference type="InterPro" id="IPR001387">
    <property type="entry name" value="Cro/C1-type_HTH"/>
</dbReference>
<organism evidence="3 4">
    <name type="scientific">Paractinoplanes hotanensis</name>
    <dbReference type="NCBI Taxonomy" id="2906497"/>
    <lineage>
        <taxon>Bacteria</taxon>
        <taxon>Bacillati</taxon>
        <taxon>Actinomycetota</taxon>
        <taxon>Actinomycetes</taxon>
        <taxon>Micromonosporales</taxon>
        <taxon>Micromonosporaceae</taxon>
        <taxon>Paractinoplanes</taxon>
    </lineage>
</organism>
<evidence type="ECO:0000259" key="2">
    <source>
        <dbReference type="PROSITE" id="PS50943"/>
    </source>
</evidence>
<dbReference type="CDD" id="cd00093">
    <property type="entry name" value="HTH_XRE"/>
    <property type="match status" value="1"/>
</dbReference>
<dbReference type="PROSITE" id="PS50943">
    <property type="entry name" value="HTH_CROC1"/>
    <property type="match status" value="1"/>
</dbReference>
<feature type="domain" description="HTH cro/C1-type" evidence="2">
    <location>
        <begin position="72"/>
        <end position="139"/>
    </location>
</feature>
<dbReference type="Proteomes" id="UP001523216">
    <property type="component" value="Unassembled WGS sequence"/>
</dbReference>
<dbReference type="SMART" id="SM00530">
    <property type="entry name" value="HTH_XRE"/>
    <property type="match status" value="1"/>
</dbReference>
<keyword evidence="4" id="KW-1185">Reference proteome</keyword>
<feature type="region of interest" description="Disordered" evidence="1">
    <location>
        <begin position="32"/>
        <end position="63"/>
    </location>
</feature>
<gene>
    <name evidence="3" type="ORF">LXN57_40855</name>
</gene>
<dbReference type="EMBL" id="JAMQOL010000068">
    <property type="protein sequence ID" value="MCM4083916.1"/>
    <property type="molecule type" value="Genomic_DNA"/>
</dbReference>
<dbReference type="SUPFAM" id="SSF47413">
    <property type="entry name" value="lambda repressor-like DNA-binding domains"/>
    <property type="match status" value="1"/>
</dbReference>
<proteinExistence type="predicted"/>